<dbReference type="PANTHER" id="PTHR30069">
    <property type="entry name" value="TONB-DEPENDENT OUTER MEMBRANE RECEPTOR"/>
    <property type="match status" value="1"/>
</dbReference>
<sequence>MSSAKQAIRLKRTALAVILTSVIGAAAAQSTTGSLYGNAPQAAGATITVQNDSGLKRSVTVDANGRYNLGSLPVGNYSITLQRDGQVVDKRENVQLRVGAGTEVSFGGGDATNLDAVTVTAANMPKIDVSNTVSKSVVTSEQLAVLPLGRSAEAIAMLAPGVIAGSGEFSNGSRSVLSFGGASVTENAYYINGYNASNPLSNMGGVSLPYGSINQQETYTGGYSARYGRSTGGVINQIGERGTNEWHFGVQATWSPDSLAASPRDVWYPRDGSIYRYRNGDGKTQTTYSGYVNGPLIQDRLFVHLAGEADKTDGVSTNSIEAAQQARNHYSYSSPKFYGKVDWNITDDHTLEYTRIQNTDRQAGYYTAFDYDDLSGGGRTGVYPNTTKIKDSYDIFKYTGYLTDDLTLSATYGRSKQDNLASNPSDSPLPYISGSAYQDPNITGGTPIRNSQATNAGKASDAGSKTRGLRVDLEYRIGNHELTAGIDNMYYNAYNEGQSMTGPGYAWIYSQLDPNESPNSKFNITPPGGEGYMVQKYIFSTTTSMSVEQKAYYLEDRWQITPNWLVTLGLRNDKFTNFNSAAVPYVESGDQWAPRIGASWDVFGDSSLKVFANLGRYYLALPNSVAIRGASASTYTREYFTYTGIDADGNPTGLTALGPGPVSSNNEYGVAPDPYSVAPTDLKSQYQDEMILGFEKTLGQSWNSGAKVTYRRLQAGIDDVCDPDRMADKLTAMGVDPASVTIPGCLIFNPGETNTFMLANVDGSGYTRMQMSGSDWGFGNNKAKRDYVAIDLFLEHPMSDKWYGRLDYTWSRNFGNTEGQVKSDIGQDDVSKTQDWDGSYLMEYAGGYLANDRRHQLKGFAAYQFNDEWTASATLSVASGMPKSCLGYYGTDISDPMGYEAAYHYCGGKPSRPGDAGRQPWTKRLDLGVQYRPSFADHKLAFGLNVFNVFNELKPVQSDAVYEVGPKKISETYGMGTYYTAPRSVRLTASYDF</sequence>
<dbReference type="SUPFAM" id="SSF56935">
    <property type="entry name" value="Porins"/>
    <property type="match status" value="1"/>
</dbReference>
<evidence type="ECO:0000256" key="9">
    <source>
        <dbReference type="PROSITE-ProRule" id="PRU01360"/>
    </source>
</evidence>
<proteinExistence type="inferred from homology"/>
<keyword evidence="7 9" id="KW-0472">Membrane</keyword>
<feature type="short sequence motif" description="TonB C-terminal box" evidence="10">
    <location>
        <begin position="976"/>
        <end position="993"/>
    </location>
</feature>
<evidence type="ECO:0000256" key="3">
    <source>
        <dbReference type="ARBA" id="ARBA00022452"/>
    </source>
</evidence>
<dbReference type="Pfam" id="PF25183">
    <property type="entry name" value="OMP_b-brl_4"/>
    <property type="match status" value="1"/>
</dbReference>
<dbReference type="InterPro" id="IPR036942">
    <property type="entry name" value="Beta-barrel_TonB_sf"/>
</dbReference>
<keyword evidence="6" id="KW-0798">TonB box</keyword>
<evidence type="ECO:0000256" key="10">
    <source>
        <dbReference type="PROSITE-ProRule" id="PRU10144"/>
    </source>
</evidence>
<evidence type="ECO:0000256" key="2">
    <source>
        <dbReference type="ARBA" id="ARBA00022448"/>
    </source>
</evidence>
<keyword evidence="2 9" id="KW-0813">Transport</keyword>
<dbReference type="InterPro" id="IPR010917">
    <property type="entry name" value="TonB_rcpt_CS"/>
</dbReference>
<evidence type="ECO:0000256" key="7">
    <source>
        <dbReference type="ARBA" id="ARBA00023136"/>
    </source>
</evidence>
<keyword evidence="16" id="KW-1185">Reference proteome</keyword>
<feature type="domain" description="TonB-dependent transporter Oar-like beta-barrel" evidence="14">
    <location>
        <begin position="328"/>
        <end position="865"/>
    </location>
</feature>
<dbReference type="Pfam" id="PF07715">
    <property type="entry name" value="Plug"/>
    <property type="match status" value="1"/>
</dbReference>
<keyword evidence="8 9" id="KW-0998">Cell outer membrane</keyword>
<feature type="compositionally biased region" description="Polar residues" evidence="11">
    <location>
        <begin position="440"/>
        <end position="457"/>
    </location>
</feature>
<evidence type="ECO:0000313" key="16">
    <source>
        <dbReference type="Proteomes" id="UP001301653"/>
    </source>
</evidence>
<evidence type="ECO:0000256" key="8">
    <source>
        <dbReference type="ARBA" id="ARBA00023237"/>
    </source>
</evidence>
<evidence type="ECO:0000256" key="12">
    <source>
        <dbReference type="SAM" id="SignalP"/>
    </source>
</evidence>
<evidence type="ECO:0000313" key="15">
    <source>
        <dbReference type="EMBL" id="MEA5669471.1"/>
    </source>
</evidence>
<comment type="subcellular location">
    <subcellularLocation>
        <location evidence="1 9">Cell outer membrane</location>
        <topology evidence="1 9">Multi-pass membrane protein</topology>
    </subcellularLocation>
</comment>
<dbReference type="Proteomes" id="UP001301653">
    <property type="component" value="Unassembled WGS sequence"/>
</dbReference>
<protein>
    <submittedName>
        <fullName evidence="15">TonB-dependent receptor</fullName>
    </submittedName>
</protein>
<dbReference type="InterPro" id="IPR037066">
    <property type="entry name" value="Plug_dom_sf"/>
</dbReference>
<dbReference type="InterPro" id="IPR012910">
    <property type="entry name" value="Plug_dom"/>
</dbReference>
<dbReference type="Gene3D" id="2.60.40.1120">
    <property type="entry name" value="Carboxypeptidase-like, regulatory domain"/>
    <property type="match status" value="1"/>
</dbReference>
<accession>A0ABU5V7Y9</accession>
<gene>
    <name evidence="15" type="ORF">VA603_18210</name>
</gene>
<dbReference type="EMBL" id="JAYFUH010000254">
    <property type="protein sequence ID" value="MEA5669471.1"/>
    <property type="molecule type" value="Genomic_DNA"/>
</dbReference>
<dbReference type="Gene3D" id="2.170.130.10">
    <property type="entry name" value="TonB-dependent receptor, plug domain"/>
    <property type="match status" value="1"/>
</dbReference>
<evidence type="ECO:0000256" key="11">
    <source>
        <dbReference type="SAM" id="MobiDB-lite"/>
    </source>
</evidence>
<evidence type="ECO:0000256" key="1">
    <source>
        <dbReference type="ARBA" id="ARBA00004571"/>
    </source>
</evidence>
<evidence type="ECO:0000259" key="13">
    <source>
        <dbReference type="Pfam" id="PF07715"/>
    </source>
</evidence>
<keyword evidence="15" id="KW-0675">Receptor</keyword>
<keyword evidence="4 9" id="KW-0812">Transmembrane</keyword>
<evidence type="ECO:0000256" key="6">
    <source>
        <dbReference type="ARBA" id="ARBA00023077"/>
    </source>
</evidence>
<dbReference type="RefSeq" id="WP_323439671.1">
    <property type="nucleotide sequence ID" value="NZ_JAYFUH010000254.1"/>
</dbReference>
<dbReference type="PROSITE" id="PS52016">
    <property type="entry name" value="TONB_DEPENDENT_REC_3"/>
    <property type="match status" value="1"/>
</dbReference>
<dbReference type="PANTHER" id="PTHR30069:SF46">
    <property type="entry name" value="OAR PROTEIN"/>
    <property type="match status" value="1"/>
</dbReference>
<name>A0ABU5V7Y9_9GAMM</name>
<reference evidence="15 16" key="1">
    <citation type="submission" date="2023-12" db="EMBL/GenBank/DDBJ databases">
        <title>Stenotrophomonas guangdongensis sp. nov., isolated from wilted pepper plants (Capsicum annuum).</title>
        <authorList>
            <person name="Qiu M."/>
            <person name="Li Y."/>
            <person name="Liu Q."/>
            <person name="Zhang X."/>
            <person name="Huang Y."/>
            <person name="Guo R."/>
            <person name="Hu M."/>
            <person name="Zhou J."/>
            <person name="Zhou X."/>
        </authorList>
    </citation>
    <scope>NUCLEOTIDE SEQUENCE [LARGE SCALE GENOMIC DNA]</scope>
    <source>
        <strain evidence="15 16">MH1</strain>
    </source>
</reference>
<feature type="chain" id="PRO_5047455919" evidence="12">
    <location>
        <begin position="28"/>
        <end position="993"/>
    </location>
</feature>
<dbReference type="Gene3D" id="2.40.170.20">
    <property type="entry name" value="TonB-dependent receptor, beta-barrel domain"/>
    <property type="match status" value="1"/>
</dbReference>
<organism evidence="15 16">
    <name type="scientific">Stenotrophomonas capsici</name>
    <dbReference type="NCBI Taxonomy" id="3110230"/>
    <lineage>
        <taxon>Bacteria</taxon>
        <taxon>Pseudomonadati</taxon>
        <taxon>Pseudomonadota</taxon>
        <taxon>Gammaproteobacteria</taxon>
        <taxon>Lysobacterales</taxon>
        <taxon>Lysobacteraceae</taxon>
        <taxon>Stenotrophomonas</taxon>
    </lineage>
</organism>
<evidence type="ECO:0000259" key="14">
    <source>
        <dbReference type="Pfam" id="PF25183"/>
    </source>
</evidence>
<evidence type="ECO:0000256" key="4">
    <source>
        <dbReference type="ARBA" id="ARBA00022692"/>
    </source>
</evidence>
<comment type="caution">
    <text evidence="15">The sequence shown here is derived from an EMBL/GenBank/DDBJ whole genome shotgun (WGS) entry which is preliminary data.</text>
</comment>
<evidence type="ECO:0000256" key="5">
    <source>
        <dbReference type="ARBA" id="ARBA00022729"/>
    </source>
</evidence>
<feature type="domain" description="TonB-dependent receptor plug" evidence="13">
    <location>
        <begin position="131"/>
        <end position="234"/>
    </location>
</feature>
<keyword evidence="3 9" id="KW-1134">Transmembrane beta strand</keyword>
<feature type="region of interest" description="Disordered" evidence="11">
    <location>
        <begin position="440"/>
        <end position="463"/>
    </location>
</feature>
<dbReference type="SUPFAM" id="SSF49452">
    <property type="entry name" value="Starch-binding domain-like"/>
    <property type="match status" value="1"/>
</dbReference>
<feature type="signal peptide" evidence="12">
    <location>
        <begin position="1"/>
        <end position="27"/>
    </location>
</feature>
<comment type="similarity">
    <text evidence="9">Belongs to the TonB-dependent receptor family.</text>
</comment>
<dbReference type="InterPro" id="IPR057601">
    <property type="entry name" value="Oar-like_b-barrel"/>
</dbReference>
<dbReference type="InterPro" id="IPR013784">
    <property type="entry name" value="Carb-bd-like_fold"/>
</dbReference>
<dbReference type="Pfam" id="PF13620">
    <property type="entry name" value="CarboxypepD_reg"/>
    <property type="match status" value="1"/>
</dbReference>
<dbReference type="InterPro" id="IPR039426">
    <property type="entry name" value="TonB-dep_rcpt-like"/>
</dbReference>
<dbReference type="PROSITE" id="PS01156">
    <property type="entry name" value="TONB_DEPENDENT_REC_2"/>
    <property type="match status" value="1"/>
</dbReference>
<keyword evidence="5 12" id="KW-0732">Signal</keyword>